<dbReference type="GO" id="GO:0003677">
    <property type="term" value="F:DNA binding"/>
    <property type="evidence" value="ECO:0007669"/>
    <property type="project" value="UniProtKB-KW"/>
</dbReference>
<protein>
    <submittedName>
        <fullName evidence="7">ATP-dependent DNA helicase hus2 rqh1-like</fullName>
    </submittedName>
</protein>
<feature type="compositionally biased region" description="Basic and acidic residues" evidence="6">
    <location>
        <begin position="605"/>
        <end position="614"/>
    </location>
</feature>
<dbReference type="EMBL" id="CACRXK020001084">
    <property type="protein sequence ID" value="CAB3986868.1"/>
    <property type="molecule type" value="Genomic_DNA"/>
</dbReference>
<keyword evidence="5" id="KW-0175">Coiled coil</keyword>
<keyword evidence="8" id="KW-1185">Reference proteome</keyword>
<dbReference type="GO" id="GO:0005737">
    <property type="term" value="C:cytoplasm"/>
    <property type="evidence" value="ECO:0007669"/>
    <property type="project" value="TreeGrafter"/>
</dbReference>
<dbReference type="AlphaFoldDB" id="A0A6S7G4L8"/>
<evidence type="ECO:0000256" key="5">
    <source>
        <dbReference type="SAM" id="Coils"/>
    </source>
</evidence>
<dbReference type="Gene3D" id="3.40.50.300">
    <property type="entry name" value="P-loop containing nucleotide triphosphate hydrolases"/>
    <property type="match status" value="2"/>
</dbReference>
<keyword evidence="7" id="KW-0378">Hydrolase</keyword>
<dbReference type="OrthoDB" id="5987465at2759"/>
<evidence type="ECO:0000256" key="4">
    <source>
        <dbReference type="ARBA" id="ARBA00023242"/>
    </source>
</evidence>
<dbReference type="GO" id="GO:0005524">
    <property type="term" value="F:ATP binding"/>
    <property type="evidence" value="ECO:0007669"/>
    <property type="project" value="InterPro"/>
</dbReference>
<dbReference type="GO" id="GO:0043138">
    <property type="term" value="F:3'-5' DNA helicase activity"/>
    <property type="evidence" value="ECO:0007669"/>
    <property type="project" value="TreeGrafter"/>
</dbReference>
<keyword evidence="7" id="KW-0067">ATP-binding</keyword>
<dbReference type="SUPFAM" id="SSF52540">
    <property type="entry name" value="P-loop containing nucleoside triphosphate hydrolases"/>
    <property type="match status" value="1"/>
</dbReference>
<dbReference type="PANTHER" id="PTHR13710:SF153">
    <property type="entry name" value="RECQ-LIKE DNA HELICASE BLM"/>
    <property type="match status" value="1"/>
</dbReference>
<organism evidence="7 8">
    <name type="scientific">Paramuricea clavata</name>
    <name type="common">Red gorgonian</name>
    <name type="synonym">Violescent sea-whip</name>
    <dbReference type="NCBI Taxonomy" id="317549"/>
    <lineage>
        <taxon>Eukaryota</taxon>
        <taxon>Metazoa</taxon>
        <taxon>Cnidaria</taxon>
        <taxon>Anthozoa</taxon>
        <taxon>Octocorallia</taxon>
        <taxon>Malacalcyonacea</taxon>
        <taxon>Plexauridae</taxon>
        <taxon>Paramuricea</taxon>
    </lineage>
</organism>
<feature type="region of interest" description="Disordered" evidence="6">
    <location>
        <begin position="586"/>
        <end position="620"/>
    </location>
</feature>
<dbReference type="PANTHER" id="PTHR13710">
    <property type="entry name" value="DNA HELICASE RECQ FAMILY MEMBER"/>
    <property type="match status" value="1"/>
</dbReference>
<keyword evidence="7" id="KW-0547">Nucleotide-binding</keyword>
<evidence type="ECO:0000256" key="3">
    <source>
        <dbReference type="ARBA" id="ARBA00023235"/>
    </source>
</evidence>
<keyword evidence="4" id="KW-0539">Nucleus</keyword>
<evidence type="ECO:0000256" key="2">
    <source>
        <dbReference type="ARBA" id="ARBA00023125"/>
    </source>
</evidence>
<dbReference type="GO" id="GO:0000724">
    <property type="term" value="P:double-strand break repair via homologous recombination"/>
    <property type="evidence" value="ECO:0007669"/>
    <property type="project" value="TreeGrafter"/>
</dbReference>
<feature type="coiled-coil region" evidence="5">
    <location>
        <begin position="472"/>
        <end position="506"/>
    </location>
</feature>
<dbReference type="Proteomes" id="UP001152795">
    <property type="component" value="Unassembled WGS sequence"/>
</dbReference>
<evidence type="ECO:0000313" key="7">
    <source>
        <dbReference type="EMBL" id="CAB3986868.1"/>
    </source>
</evidence>
<dbReference type="Pfam" id="PF00270">
    <property type="entry name" value="DEAD"/>
    <property type="match status" value="1"/>
</dbReference>
<name>A0A6S7G4L8_PARCT</name>
<gene>
    <name evidence="7" type="ORF">PACLA_8A021370</name>
</gene>
<comment type="caution">
    <text evidence="7">The sequence shown here is derived from an EMBL/GenBank/DDBJ whole genome shotgun (WGS) entry which is preliminary data.</text>
</comment>
<dbReference type="GO" id="GO:0005694">
    <property type="term" value="C:chromosome"/>
    <property type="evidence" value="ECO:0007669"/>
    <property type="project" value="TreeGrafter"/>
</dbReference>
<evidence type="ECO:0000256" key="6">
    <source>
        <dbReference type="SAM" id="MobiDB-lite"/>
    </source>
</evidence>
<comment type="similarity">
    <text evidence="1">Belongs to the helicase family. RecQ subfamily.</text>
</comment>
<dbReference type="InterPro" id="IPR027417">
    <property type="entry name" value="P-loop_NTPase"/>
</dbReference>
<dbReference type="GO" id="GO:0009378">
    <property type="term" value="F:four-way junction helicase activity"/>
    <property type="evidence" value="ECO:0007669"/>
    <property type="project" value="TreeGrafter"/>
</dbReference>
<reference evidence="7" key="1">
    <citation type="submission" date="2020-04" db="EMBL/GenBank/DDBJ databases">
        <authorList>
            <person name="Alioto T."/>
            <person name="Alioto T."/>
            <person name="Gomez Garrido J."/>
        </authorList>
    </citation>
    <scope>NUCLEOTIDE SEQUENCE</scope>
    <source>
        <strain evidence="7">A484AB</strain>
    </source>
</reference>
<dbReference type="InterPro" id="IPR014001">
    <property type="entry name" value="Helicase_ATP-bd"/>
</dbReference>
<dbReference type="InterPro" id="IPR011545">
    <property type="entry name" value="DEAD/DEAH_box_helicase_dom"/>
</dbReference>
<dbReference type="GO" id="GO:0005634">
    <property type="term" value="C:nucleus"/>
    <property type="evidence" value="ECO:0007669"/>
    <property type="project" value="TreeGrafter"/>
</dbReference>
<evidence type="ECO:0000256" key="1">
    <source>
        <dbReference type="ARBA" id="ARBA00005446"/>
    </source>
</evidence>
<evidence type="ECO:0000313" key="8">
    <source>
        <dbReference type="Proteomes" id="UP001152795"/>
    </source>
</evidence>
<dbReference type="PROSITE" id="PS51192">
    <property type="entry name" value="HELICASE_ATP_BIND_1"/>
    <property type="match status" value="1"/>
</dbReference>
<sequence>MVDQITKLKKHMDVSVLKASREATPPKHSMRSERGSIYHQIAHPSQIIFAHPEALLEDKKIFQNILKSKSYQDSVKAIVIDEAHLVEEWKSFRPCYAKIGMLTSIFPKIPFLAMTATATLQMKKDITTSLGLIDPKHIEITPDRPNIFFSSLPRPDRGDDKLQPILTLLIAELKNMNGKGLYRIWIIHIGVPRTIEEYFQEAGRCGRDRLPAYSTIYYNSYDLASSRNISPHMKELVTVADKCKREIILDYFGYKVANWIKPEHTCCDFHQQKCSCDDCVLSSAAEMLENADSGVLDPSVINDPDYMEAVEERSLSLTTKQKDLLKGYLLIYRQFLHGYGKSCVGSVGLSTGFSLELVDTIIAHASELTSLDEKIVHNTKCRGALGRPEADANPACIVAEDPLEILKNFLNNKLQDLAKEFSANMSAVNSTLLEHSNRLEQLKNQESDSEAIRLKNENLEPKKENGCLTEQINNLSCTLTDLQDKVKQAEEEKASLITAIWLLNKELVVNQPLNSSESTGEKINYDEADDCQRCQQLSRAYPDIPTQNRYSTLAISGPQVIEETVEAIQRQASGQGSQAIEVEEPVEAIQSQASGQGQTSTSTQDVDKSSDKPKSVLIIGDSIIKHIDPRKLSR</sequence>
<accession>A0A6S7G4L8</accession>
<keyword evidence="2" id="KW-0238">DNA-binding</keyword>
<keyword evidence="7" id="KW-0347">Helicase</keyword>
<keyword evidence="3" id="KW-0413">Isomerase</keyword>
<feature type="compositionally biased region" description="Low complexity" evidence="6">
    <location>
        <begin position="590"/>
        <end position="604"/>
    </location>
</feature>
<proteinExistence type="inferred from homology"/>